<name>A0A8F6YAY3_9RHOB</name>
<dbReference type="GO" id="GO:0005737">
    <property type="term" value="C:cytoplasm"/>
    <property type="evidence" value="ECO:0007669"/>
    <property type="project" value="UniProtKB-SubCell"/>
</dbReference>
<comment type="catalytic activity">
    <reaction evidence="4">
        <text>3'-dephospho-CoA + ATP = ADP + CoA + H(+)</text>
        <dbReference type="Rhea" id="RHEA:18245"/>
        <dbReference type="ChEBI" id="CHEBI:15378"/>
        <dbReference type="ChEBI" id="CHEBI:30616"/>
        <dbReference type="ChEBI" id="CHEBI:57287"/>
        <dbReference type="ChEBI" id="CHEBI:57328"/>
        <dbReference type="ChEBI" id="CHEBI:456216"/>
        <dbReference type="EC" id="2.7.1.24"/>
    </reaction>
</comment>
<dbReference type="Pfam" id="PF01121">
    <property type="entry name" value="CoaE"/>
    <property type="match status" value="1"/>
</dbReference>
<evidence type="ECO:0000256" key="1">
    <source>
        <dbReference type="ARBA" id="ARBA00022741"/>
    </source>
</evidence>
<dbReference type="CDD" id="cd02022">
    <property type="entry name" value="DPCK"/>
    <property type="match status" value="1"/>
</dbReference>
<keyword evidence="3 4" id="KW-0173">Coenzyme A biosynthesis</keyword>
<dbReference type="EMBL" id="CP079194">
    <property type="protein sequence ID" value="QXT39998.1"/>
    <property type="molecule type" value="Genomic_DNA"/>
</dbReference>
<keyword evidence="7" id="KW-1185">Reference proteome</keyword>
<sequence>MSFILGLTGSIGMGKSTTAKMFRDLGVPVWDADAAVHKLYDKDGAAVEPVGRLVPDAVVEGAIDRGKLREAIATDQTLLGQLETVVHPLVAEDRRRFLEDNAAAPLIVLDIPLLFETGGDASCDATLVVSTTAEEQRRRVLARGTSEETLDELLSRQMPDAEKRARATYVIETDTLDGTRADVAHLVSQLTEGTR</sequence>
<evidence type="ECO:0000256" key="5">
    <source>
        <dbReference type="NCBIfam" id="TIGR00152"/>
    </source>
</evidence>
<dbReference type="HAMAP" id="MF_00376">
    <property type="entry name" value="Dephospho_CoA_kinase"/>
    <property type="match status" value="1"/>
</dbReference>
<dbReference type="GO" id="GO:0015937">
    <property type="term" value="P:coenzyme A biosynthetic process"/>
    <property type="evidence" value="ECO:0007669"/>
    <property type="project" value="UniProtKB-UniRule"/>
</dbReference>
<keyword evidence="1 4" id="KW-0547">Nucleotide-binding</keyword>
<dbReference type="UniPathway" id="UPA00241">
    <property type="reaction ID" value="UER00356"/>
</dbReference>
<keyword evidence="4 6" id="KW-0808">Transferase</keyword>
<evidence type="ECO:0000256" key="3">
    <source>
        <dbReference type="ARBA" id="ARBA00022993"/>
    </source>
</evidence>
<protein>
    <recommendedName>
        <fullName evidence="4 5">Dephospho-CoA kinase</fullName>
        <ecNumber evidence="4 5">2.7.1.24</ecNumber>
    </recommendedName>
    <alternativeName>
        <fullName evidence="4">Dephosphocoenzyme A kinase</fullName>
    </alternativeName>
</protein>
<evidence type="ECO:0000256" key="4">
    <source>
        <dbReference type="HAMAP-Rule" id="MF_00376"/>
    </source>
</evidence>
<keyword evidence="4 6" id="KW-0418">Kinase</keyword>
<dbReference type="PROSITE" id="PS51219">
    <property type="entry name" value="DPCK"/>
    <property type="match status" value="1"/>
</dbReference>
<proteinExistence type="inferred from homology"/>
<dbReference type="RefSeq" id="WP_219003025.1">
    <property type="nucleotide sequence ID" value="NZ_CP079194.1"/>
</dbReference>
<comment type="function">
    <text evidence="4">Catalyzes the phosphorylation of the 3'-hydroxyl group of dephosphocoenzyme A to form coenzyme A.</text>
</comment>
<feature type="binding site" evidence="4">
    <location>
        <begin position="12"/>
        <end position="17"/>
    </location>
    <ligand>
        <name>ATP</name>
        <dbReference type="ChEBI" id="CHEBI:30616"/>
    </ligand>
</feature>
<evidence type="ECO:0000313" key="6">
    <source>
        <dbReference type="EMBL" id="QXT39998.1"/>
    </source>
</evidence>
<comment type="pathway">
    <text evidence="4">Cofactor biosynthesis; coenzyme A biosynthesis; CoA from (R)-pantothenate: step 5/5.</text>
</comment>
<organism evidence="6 7">
    <name type="scientific">Gymnodinialimonas ceratoperidinii</name>
    <dbReference type="NCBI Taxonomy" id="2856823"/>
    <lineage>
        <taxon>Bacteria</taxon>
        <taxon>Pseudomonadati</taxon>
        <taxon>Pseudomonadota</taxon>
        <taxon>Alphaproteobacteria</taxon>
        <taxon>Rhodobacterales</taxon>
        <taxon>Paracoccaceae</taxon>
        <taxon>Gymnodinialimonas</taxon>
    </lineage>
</organism>
<dbReference type="PANTHER" id="PTHR10695">
    <property type="entry name" value="DEPHOSPHO-COA KINASE-RELATED"/>
    <property type="match status" value="1"/>
</dbReference>
<dbReference type="EC" id="2.7.1.24" evidence="4 5"/>
<reference evidence="6 7" key="1">
    <citation type="submission" date="2021-07" db="EMBL/GenBank/DDBJ databases">
        <title>A novel Jannaschia species isolated from marine dinoflagellate Ceratoperidinium margalefii.</title>
        <authorList>
            <person name="Jiang Y."/>
            <person name="Li Z."/>
        </authorList>
    </citation>
    <scope>NUCLEOTIDE SEQUENCE [LARGE SCALE GENOMIC DNA]</scope>
    <source>
        <strain evidence="6 7">J12C1-MA-4</strain>
    </source>
</reference>
<accession>A0A8F6YAY3</accession>
<dbReference type="InterPro" id="IPR001977">
    <property type="entry name" value="Depp_CoAkinase"/>
</dbReference>
<keyword evidence="2 4" id="KW-0067">ATP-binding</keyword>
<dbReference type="AlphaFoldDB" id="A0A8F6YAY3"/>
<dbReference type="NCBIfam" id="TIGR00152">
    <property type="entry name" value="dephospho-CoA kinase"/>
    <property type="match status" value="1"/>
</dbReference>
<comment type="subcellular location">
    <subcellularLocation>
        <location evidence="4">Cytoplasm</location>
    </subcellularLocation>
</comment>
<dbReference type="PANTHER" id="PTHR10695:SF46">
    <property type="entry name" value="BIFUNCTIONAL COENZYME A SYNTHASE-RELATED"/>
    <property type="match status" value="1"/>
</dbReference>
<keyword evidence="4" id="KW-0963">Cytoplasm</keyword>
<gene>
    <name evidence="4 6" type="primary">coaE</name>
    <name evidence="6" type="ORF">KYE46_01675</name>
</gene>
<evidence type="ECO:0000256" key="2">
    <source>
        <dbReference type="ARBA" id="ARBA00022840"/>
    </source>
</evidence>
<evidence type="ECO:0000313" key="7">
    <source>
        <dbReference type="Proteomes" id="UP000825009"/>
    </source>
</evidence>
<comment type="similarity">
    <text evidence="4">Belongs to the CoaE family.</text>
</comment>
<dbReference type="KEGG" id="gce:KYE46_01675"/>
<dbReference type="GO" id="GO:0005524">
    <property type="term" value="F:ATP binding"/>
    <property type="evidence" value="ECO:0007669"/>
    <property type="project" value="UniProtKB-UniRule"/>
</dbReference>
<dbReference type="Proteomes" id="UP000825009">
    <property type="component" value="Chromosome"/>
</dbReference>
<dbReference type="GO" id="GO:0004140">
    <property type="term" value="F:dephospho-CoA kinase activity"/>
    <property type="evidence" value="ECO:0007669"/>
    <property type="project" value="UniProtKB-UniRule"/>
</dbReference>